<dbReference type="Proteomes" id="UP000076532">
    <property type="component" value="Unassembled WGS sequence"/>
</dbReference>
<gene>
    <name evidence="1" type="ORF">FIBSPDRAFT_858075</name>
</gene>
<reference evidence="1 2" key="1">
    <citation type="journal article" date="2016" name="Mol. Biol. Evol.">
        <title>Comparative Genomics of Early-Diverging Mushroom-Forming Fungi Provides Insights into the Origins of Lignocellulose Decay Capabilities.</title>
        <authorList>
            <person name="Nagy L.G."/>
            <person name="Riley R."/>
            <person name="Tritt A."/>
            <person name="Adam C."/>
            <person name="Daum C."/>
            <person name="Floudas D."/>
            <person name="Sun H."/>
            <person name="Yadav J.S."/>
            <person name="Pangilinan J."/>
            <person name="Larsson K.H."/>
            <person name="Matsuura K."/>
            <person name="Barry K."/>
            <person name="Labutti K."/>
            <person name="Kuo R."/>
            <person name="Ohm R.A."/>
            <person name="Bhattacharya S.S."/>
            <person name="Shirouzu T."/>
            <person name="Yoshinaga Y."/>
            <person name="Martin F.M."/>
            <person name="Grigoriev I.V."/>
            <person name="Hibbett D.S."/>
        </authorList>
    </citation>
    <scope>NUCLEOTIDE SEQUENCE [LARGE SCALE GENOMIC DNA]</scope>
    <source>
        <strain evidence="1 2">CBS 109695</strain>
    </source>
</reference>
<organism evidence="1 2">
    <name type="scientific">Athelia psychrophila</name>
    <dbReference type="NCBI Taxonomy" id="1759441"/>
    <lineage>
        <taxon>Eukaryota</taxon>
        <taxon>Fungi</taxon>
        <taxon>Dikarya</taxon>
        <taxon>Basidiomycota</taxon>
        <taxon>Agaricomycotina</taxon>
        <taxon>Agaricomycetes</taxon>
        <taxon>Agaricomycetidae</taxon>
        <taxon>Atheliales</taxon>
        <taxon>Atheliaceae</taxon>
        <taxon>Athelia</taxon>
    </lineage>
</organism>
<accession>A0A166M248</accession>
<dbReference type="EMBL" id="KV417531">
    <property type="protein sequence ID" value="KZP23558.1"/>
    <property type="molecule type" value="Genomic_DNA"/>
</dbReference>
<dbReference type="AlphaFoldDB" id="A0A166M248"/>
<keyword evidence="2" id="KW-1185">Reference proteome</keyword>
<evidence type="ECO:0000313" key="1">
    <source>
        <dbReference type="EMBL" id="KZP23558.1"/>
    </source>
</evidence>
<sequence length="88" mass="9661">MTETAYRRLAWQDAPGCIVSTRLLTKITIPALVCGTGVFTIHAHPPTRPADQYGQTPRRLFDATAGAWPNPSANAHIHPPLCARIWDT</sequence>
<evidence type="ECO:0000313" key="2">
    <source>
        <dbReference type="Proteomes" id="UP000076532"/>
    </source>
</evidence>
<protein>
    <submittedName>
        <fullName evidence="1">Uncharacterized protein</fullName>
    </submittedName>
</protein>
<proteinExistence type="predicted"/>
<name>A0A166M248_9AGAM</name>